<accession>A0ABS4JXI2</accession>
<gene>
    <name evidence="6" type="ORF">J2Z79_003143</name>
</gene>
<dbReference type="PANTHER" id="PTHR46630">
    <property type="entry name" value="TETRATRICOPEPTIDE REPEAT PROTEIN 29"/>
    <property type="match status" value="1"/>
</dbReference>
<comment type="subcellular location">
    <subcellularLocation>
        <location evidence="1">Cytoplasm</location>
    </subcellularLocation>
</comment>
<evidence type="ECO:0000256" key="4">
    <source>
        <dbReference type="ARBA" id="ARBA00022803"/>
    </source>
</evidence>
<evidence type="ECO:0000256" key="3">
    <source>
        <dbReference type="ARBA" id="ARBA00022737"/>
    </source>
</evidence>
<evidence type="ECO:0000256" key="5">
    <source>
        <dbReference type="ARBA" id="ARBA00038253"/>
    </source>
</evidence>
<dbReference type="PANTHER" id="PTHR46630:SF1">
    <property type="entry name" value="TETRATRICOPEPTIDE REPEAT PROTEIN 29"/>
    <property type="match status" value="1"/>
</dbReference>
<reference evidence="6 7" key="1">
    <citation type="submission" date="2021-03" db="EMBL/GenBank/DDBJ databases">
        <title>Genomic Encyclopedia of Type Strains, Phase IV (KMG-IV): sequencing the most valuable type-strain genomes for metagenomic binning, comparative biology and taxonomic classification.</title>
        <authorList>
            <person name="Goeker M."/>
        </authorList>
    </citation>
    <scope>NUCLEOTIDE SEQUENCE [LARGE SCALE GENOMIC DNA]</scope>
    <source>
        <strain evidence="6 7">DSM 27138</strain>
    </source>
</reference>
<evidence type="ECO:0000256" key="1">
    <source>
        <dbReference type="ARBA" id="ARBA00004496"/>
    </source>
</evidence>
<evidence type="ECO:0000313" key="7">
    <source>
        <dbReference type="Proteomes" id="UP001519289"/>
    </source>
</evidence>
<comment type="similarity">
    <text evidence="5">Belongs to the Rap family.</text>
</comment>
<name>A0ABS4JXI2_9FIRM</name>
<dbReference type="EMBL" id="JAGGLG010000033">
    <property type="protein sequence ID" value="MBP2019701.1"/>
    <property type="molecule type" value="Genomic_DNA"/>
</dbReference>
<proteinExistence type="inferred from homology"/>
<evidence type="ECO:0000313" key="6">
    <source>
        <dbReference type="EMBL" id="MBP2019701.1"/>
    </source>
</evidence>
<dbReference type="Gene3D" id="1.25.40.10">
    <property type="entry name" value="Tetratricopeptide repeat domain"/>
    <property type="match status" value="2"/>
</dbReference>
<keyword evidence="2" id="KW-0963">Cytoplasm</keyword>
<keyword evidence="3" id="KW-0677">Repeat</keyword>
<keyword evidence="7" id="KW-1185">Reference proteome</keyword>
<evidence type="ECO:0000256" key="2">
    <source>
        <dbReference type="ARBA" id="ARBA00022490"/>
    </source>
</evidence>
<sequence>MPLSRLRHLLEQQQYREARLEGERLIHQGTLTAEELARAYKGTAVASYYQRDIFAAIKLGEYALTAAEQSADQELITKCRYDLAEYYAVLGDYPRACDHLLTCLNDLQYTPGLVELEARVHHNLALIFRYRRQYDDALGSHHLAVDLLMRCGNWPLLMEGMRGIVYCHLARKEPEEALAYIQNLEQLLEEHPDDQLAASLLTDWAYYYQQTGDLKRSMQYCTAALSPGSPGVDDHVLATAAVIAGENALILERYEEARVFANLAEHYALEARQAALMNRATALRRRLHEMGYVDS</sequence>
<dbReference type="InterPro" id="IPR051476">
    <property type="entry name" value="Bac_ResReg_Asp_Phosphatase"/>
</dbReference>
<dbReference type="Proteomes" id="UP001519289">
    <property type="component" value="Unassembled WGS sequence"/>
</dbReference>
<dbReference type="RefSeq" id="WP_209467803.1">
    <property type="nucleotide sequence ID" value="NZ_JAGGLG010000033.1"/>
</dbReference>
<dbReference type="SUPFAM" id="SSF48452">
    <property type="entry name" value="TPR-like"/>
    <property type="match status" value="2"/>
</dbReference>
<keyword evidence="4" id="KW-0802">TPR repeat</keyword>
<comment type="caution">
    <text evidence="6">The sequence shown here is derived from an EMBL/GenBank/DDBJ whole genome shotgun (WGS) entry which is preliminary data.</text>
</comment>
<dbReference type="InterPro" id="IPR011990">
    <property type="entry name" value="TPR-like_helical_dom_sf"/>
</dbReference>
<organism evidence="6 7">
    <name type="scientific">Symbiobacterium terraclitae</name>
    <dbReference type="NCBI Taxonomy" id="557451"/>
    <lineage>
        <taxon>Bacteria</taxon>
        <taxon>Bacillati</taxon>
        <taxon>Bacillota</taxon>
        <taxon>Clostridia</taxon>
        <taxon>Eubacteriales</taxon>
        <taxon>Symbiobacteriaceae</taxon>
        <taxon>Symbiobacterium</taxon>
    </lineage>
</organism>
<protein>
    <submittedName>
        <fullName evidence="6">Tetratricopeptide (TPR) repeat protein</fullName>
    </submittedName>
</protein>